<evidence type="ECO:0000256" key="2">
    <source>
        <dbReference type="SAM" id="Phobius"/>
    </source>
</evidence>
<dbReference type="PANTHER" id="PTHR41259">
    <property type="entry name" value="DOUBLE-STRAND BREAK REPAIR RAD50 ATPASE, PUTATIVE-RELATED"/>
    <property type="match status" value="1"/>
</dbReference>
<dbReference type="AlphaFoldDB" id="A0A1H9QK38"/>
<dbReference type="InterPro" id="IPR038734">
    <property type="entry name" value="YhaN_AAA"/>
</dbReference>
<keyword evidence="1" id="KW-0175">Coiled coil</keyword>
<dbReference type="Pfam" id="PF13514">
    <property type="entry name" value="AAA_27"/>
    <property type="match status" value="1"/>
</dbReference>
<feature type="transmembrane region" description="Helical" evidence="2">
    <location>
        <begin position="484"/>
        <end position="502"/>
    </location>
</feature>
<keyword evidence="2" id="KW-1133">Transmembrane helix</keyword>
<dbReference type="RefSeq" id="WP_177165650.1">
    <property type="nucleotide sequence ID" value="NZ_FOHA01000002.1"/>
</dbReference>
<organism evidence="4 5">
    <name type="scientific">Isobaculum melis</name>
    <dbReference type="NCBI Taxonomy" id="142588"/>
    <lineage>
        <taxon>Bacteria</taxon>
        <taxon>Bacillati</taxon>
        <taxon>Bacillota</taxon>
        <taxon>Bacilli</taxon>
        <taxon>Lactobacillales</taxon>
        <taxon>Carnobacteriaceae</taxon>
        <taxon>Isobaculum</taxon>
    </lineage>
</organism>
<feature type="coiled-coil region" evidence="1">
    <location>
        <begin position="739"/>
        <end position="780"/>
    </location>
</feature>
<dbReference type="InterPro" id="IPR027417">
    <property type="entry name" value="P-loop_NTPase"/>
</dbReference>
<keyword evidence="2" id="KW-0812">Transmembrane</keyword>
<proteinExistence type="predicted"/>
<feature type="domain" description="YhaN AAA" evidence="3">
    <location>
        <begin position="1"/>
        <end position="204"/>
    </location>
</feature>
<evidence type="ECO:0000259" key="3">
    <source>
        <dbReference type="Pfam" id="PF13514"/>
    </source>
</evidence>
<dbReference type="Proteomes" id="UP000198948">
    <property type="component" value="Unassembled WGS sequence"/>
</dbReference>
<dbReference type="EMBL" id="FOHA01000002">
    <property type="protein sequence ID" value="SER60757.1"/>
    <property type="molecule type" value="Genomic_DNA"/>
</dbReference>
<gene>
    <name evidence="4" type="ORF">SAMN04488559_102130</name>
</gene>
<feature type="coiled-coil region" evidence="1">
    <location>
        <begin position="659"/>
        <end position="689"/>
    </location>
</feature>
<protein>
    <submittedName>
        <fullName evidence="4">Uncharacterized protein YhaN</fullName>
    </submittedName>
</protein>
<evidence type="ECO:0000313" key="4">
    <source>
        <dbReference type="EMBL" id="SER60757.1"/>
    </source>
</evidence>
<sequence length="953" mass="110413">MKICSLHIAGFGKWQNKDFTDLSNLQFIYGENEAGKSTIIAFIHSILFGFPSNKGHGKSFEPMNGQVYGGSLIIEHPVAGKVKIERFKQGSGQQLTVFFDDGRKAGEKALNQLLNGIDQQQYLRIFSFDLFGIQKVHQVLEKDLNRYFLSIGMTGSDNEMQVADAFLKKGEQLYKPKGRNPELNQQALQLKKMKQQLQIAKEKNAQYMVLFKQKLASNEGLLKEQQGLQQLNQQLVTLTDLAEYWTTYEEYLDLKAELDKHAALLVDEEDVAHYQHYQQQLQNLTLQLAHLKEQEIAVSEKFDGKPVMEQAQLELLQRKIEEWPMIHQKEEEMKLAREKLGQLENVKTKEAYQANLNPNWEGLEVALTPELLKHIRLTNNQLKAYQQEYELSLLKQQQHLEKSTTIQEQITRLEPQLVSKKQLAIAKELFEKDDKRAKSRMIENKRHQQAKPLLNQQKLGYVGIGLSIVFLLLAFVLLKGSMKYGSLFIFVVTGTLSVISLLKSKQATRSETIVDGVPSHEIYQRQLADRTHYQQLNSQLDELQAALEVTNVQLMELNEKKDVLAKELTQLKVSLALPEAVTNDELEEKVTILLHLQQLILEQVTLKAQLQKNEKVVNQWLHQCEIMTASFTLDWSQPAASIEKLRYLIERQKETQFASVGKNRQREQISKQKAELEEQQQQLTQWLADFFVSHQLQNEAAFFNEQKRLAITLEQTTHYQVLAQQLEARLPLLVSYQSLASLKEEMTVIQQKIKVANQQLNNHLTEKAQLEVALEQLEEGKHYTHLLQQYGNQKEQFREKAKTWLSYQVATYMIEQTLAFGKEEQLPKTLRTTEKILHQLTNGKYQKLSFQEERFVIQDNLGNHWRAVDLSQGTSEQLYLALRLAFIINLSDTLQLPIMIDDAFVHFDQQRKAAAFELLIELSQKHQIFYFSCQNENEQFFKEEHQIHLSISD</sequence>
<evidence type="ECO:0000256" key="1">
    <source>
        <dbReference type="SAM" id="Coils"/>
    </source>
</evidence>
<feature type="transmembrane region" description="Helical" evidence="2">
    <location>
        <begin position="459"/>
        <end position="478"/>
    </location>
</feature>
<keyword evidence="5" id="KW-1185">Reference proteome</keyword>
<accession>A0A1H9QK38</accession>
<dbReference type="SUPFAM" id="SSF52540">
    <property type="entry name" value="P-loop containing nucleoside triphosphate hydrolases"/>
    <property type="match status" value="1"/>
</dbReference>
<reference evidence="4 5" key="1">
    <citation type="submission" date="2016-10" db="EMBL/GenBank/DDBJ databases">
        <authorList>
            <person name="de Groot N.N."/>
        </authorList>
    </citation>
    <scope>NUCLEOTIDE SEQUENCE [LARGE SCALE GENOMIC DNA]</scope>
    <source>
        <strain evidence="4 5">DSM 13760</strain>
    </source>
</reference>
<dbReference type="PANTHER" id="PTHR41259:SF1">
    <property type="entry name" value="DOUBLE-STRAND BREAK REPAIR RAD50 ATPASE, PUTATIVE-RELATED"/>
    <property type="match status" value="1"/>
</dbReference>
<dbReference type="Gene3D" id="3.40.50.300">
    <property type="entry name" value="P-loop containing nucleotide triphosphate hydrolases"/>
    <property type="match status" value="2"/>
</dbReference>
<dbReference type="STRING" id="142588.SAMN04488559_102130"/>
<keyword evidence="2" id="KW-0472">Membrane</keyword>
<feature type="coiled-coil region" evidence="1">
    <location>
        <begin position="183"/>
        <end position="210"/>
    </location>
</feature>
<feature type="coiled-coil region" evidence="1">
    <location>
        <begin position="533"/>
        <end position="574"/>
    </location>
</feature>
<name>A0A1H9QK38_9LACT</name>
<evidence type="ECO:0000313" key="5">
    <source>
        <dbReference type="Proteomes" id="UP000198948"/>
    </source>
</evidence>